<sequence length="92" mass="10507">MFVIFRDGEVVHREGVGDTEVELLKRVIVAARRLLERAEYAYVRSKDGEYVGVFRGEYAVFVRGEEEVLGLALLKAEKVLLDFLHQSEGQHV</sequence>
<evidence type="ECO:0000313" key="3">
    <source>
        <dbReference type="Proteomes" id="UP000256877"/>
    </source>
</evidence>
<name>A0A371QY20_9CREN</name>
<protein>
    <submittedName>
        <fullName evidence="1">Uncharacterized protein</fullName>
    </submittedName>
</protein>
<dbReference type="RefSeq" id="WP_116420344.1">
    <property type="nucleotide sequence ID" value="NZ_NMUE01000002.1"/>
</dbReference>
<reference evidence="3 4" key="1">
    <citation type="submission" date="2017-07" db="EMBL/GenBank/DDBJ databases">
        <title>Draft genome sequence of aerobic hyperthermophilic archaea, Pyrobaculum aerophilum YKB31 and YKB32.</title>
        <authorList>
            <person name="Mochizuki T."/>
            <person name="Berliner A.J."/>
            <person name="Yoshida-Takashima Y."/>
            <person name="Takaki Y."/>
            <person name="Nunoura T."/>
            <person name="Takai K."/>
        </authorList>
    </citation>
    <scope>NUCLEOTIDE SEQUENCE [LARGE SCALE GENOMIC DNA]</scope>
    <source>
        <strain evidence="2 4">YKB31</strain>
        <strain evidence="1 3">YKB32</strain>
    </source>
</reference>
<organism evidence="1 3">
    <name type="scientific">Pyrobaculum aerophilum</name>
    <dbReference type="NCBI Taxonomy" id="13773"/>
    <lineage>
        <taxon>Archaea</taxon>
        <taxon>Thermoproteota</taxon>
        <taxon>Thermoprotei</taxon>
        <taxon>Thermoproteales</taxon>
        <taxon>Thermoproteaceae</taxon>
        <taxon>Pyrobaculum</taxon>
    </lineage>
</organism>
<accession>A0A371QY20</accession>
<dbReference type="EMBL" id="NMUF01000055">
    <property type="protein sequence ID" value="RFA95562.1"/>
    <property type="molecule type" value="Genomic_DNA"/>
</dbReference>
<dbReference type="AlphaFoldDB" id="A0A371QY20"/>
<dbReference type="Proteomes" id="UP000257123">
    <property type="component" value="Unassembled WGS sequence"/>
</dbReference>
<evidence type="ECO:0000313" key="2">
    <source>
        <dbReference type="EMBL" id="RFA98280.1"/>
    </source>
</evidence>
<dbReference type="Proteomes" id="UP000256877">
    <property type="component" value="Unassembled WGS sequence"/>
</dbReference>
<evidence type="ECO:0000313" key="4">
    <source>
        <dbReference type="Proteomes" id="UP000257123"/>
    </source>
</evidence>
<proteinExistence type="predicted"/>
<comment type="caution">
    <text evidence="1">The sequence shown here is derived from an EMBL/GenBank/DDBJ whole genome shotgun (WGS) entry which is preliminary data.</text>
</comment>
<evidence type="ECO:0000313" key="1">
    <source>
        <dbReference type="EMBL" id="RFA95562.1"/>
    </source>
</evidence>
<gene>
    <name evidence="2" type="ORF">CGL51_00945</name>
    <name evidence="1" type="ORF">CGL52_12705</name>
</gene>
<dbReference type="EMBL" id="NMUE01000002">
    <property type="protein sequence ID" value="RFA98280.1"/>
    <property type="molecule type" value="Genomic_DNA"/>
</dbReference>